<protein>
    <submittedName>
        <fullName evidence="2">Uncharacterized protein</fullName>
    </submittedName>
</protein>
<feature type="region of interest" description="Disordered" evidence="1">
    <location>
        <begin position="124"/>
        <end position="144"/>
    </location>
</feature>
<dbReference type="AlphaFoldDB" id="A0AAD7NVN8"/>
<reference evidence="2" key="1">
    <citation type="submission" date="2023-03" db="EMBL/GenBank/DDBJ databases">
        <title>Massive genome expansion in bonnet fungi (Mycena s.s.) driven by repeated elements and novel gene families across ecological guilds.</title>
        <authorList>
            <consortium name="Lawrence Berkeley National Laboratory"/>
            <person name="Harder C.B."/>
            <person name="Miyauchi S."/>
            <person name="Viragh M."/>
            <person name="Kuo A."/>
            <person name="Thoen E."/>
            <person name="Andreopoulos B."/>
            <person name="Lu D."/>
            <person name="Skrede I."/>
            <person name="Drula E."/>
            <person name="Henrissat B."/>
            <person name="Morin E."/>
            <person name="Kohler A."/>
            <person name="Barry K."/>
            <person name="LaButti K."/>
            <person name="Morin E."/>
            <person name="Salamov A."/>
            <person name="Lipzen A."/>
            <person name="Mereny Z."/>
            <person name="Hegedus B."/>
            <person name="Baldrian P."/>
            <person name="Stursova M."/>
            <person name="Weitz H."/>
            <person name="Taylor A."/>
            <person name="Grigoriev I.V."/>
            <person name="Nagy L.G."/>
            <person name="Martin F."/>
            <person name="Kauserud H."/>
        </authorList>
    </citation>
    <scope>NUCLEOTIDE SEQUENCE</scope>
    <source>
        <strain evidence="2">CBHHK188m</strain>
    </source>
</reference>
<sequence length="440" mass="47484">MACLVDRRVVSSLFPPTNLPAVIWLEASLDTLKTFKTFKTFKLLIKSAVPNLQKNLQASLSRTSTVSCSWSYWPLGRYAIFDPCLASISSRLLVLNDQHPSGPLGLNPAEDARTPRSLQRLGVRRNRAMPKTADDASDSDGETVIASPVPYPKAKCEPVLSTLSSTPFSPPFTQLSRPPVLTAQLVLPGPSTNVAGAPCIIGCLCVAARVTAQCPDVLAHGPAATHAADGMRGRTRANGTKHPRCCYRGLRVVLRTPPLNAKQPLALAVVGHGRESDEAALYYARLIITQKSRRDDRLKVTVLGGFSSYENLCGPPRERIKSIAGAITVEIIPRSTLRGTPHQSLDYSEQGPGCVSPESSGLALGCQMSPPVRQSLMLVDNGPAFSFMNEFRVLAGLLMVRIPANSENCYSRVGETRCEGYGSVVFLRVIAAVICSNYKI</sequence>
<accession>A0AAD7NVN8</accession>
<dbReference type="Proteomes" id="UP001215280">
    <property type="component" value="Unassembled WGS sequence"/>
</dbReference>
<name>A0AAD7NVN8_9AGAR</name>
<comment type="caution">
    <text evidence="2">The sequence shown here is derived from an EMBL/GenBank/DDBJ whole genome shotgun (WGS) entry which is preliminary data.</text>
</comment>
<dbReference type="EMBL" id="JARJLG010000009">
    <property type="protein sequence ID" value="KAJ7777847.1"/>
    <property type="molecule type" value="Genomic_DNA"/>
</dbReference>
<evidence type="ECO:0000313" key="2">
    <source>
        <dbReference type="EMBL" id="KAJ7777847.1"/>
    </source>
</evidence>
<organism evidence="2 3">
    <name type="scientific">Mycena maculata</name>
    <dbReference type="NCBI Taxonomy" id="230809"/>
    <lineage>
        <taxon>Eukaryota</taxon>
        <taxon>Fungi</taxon>
        <taxon>Dikarya</taxon>
        <taxon>Basidiomycota</taxon>
        <taxon>Agaricomycotina</taxon>
        <taxon>Agaricomycetes</taxon>
        <taxon>Agaricomycetidae</taxon>
        <taxon>Agaricales</taxon>
        <taxon>Marasmiineae</taxon>
        <taxon>Mycenaceae</taxon>
        <taxon>Mycena</taxon>
    </lineage>
</organism>
<keyword evidence="3" id="KW-1185">Reference proteome</keyword>
<proteinExistence type="predicted"/>
<evidence type="ECO:0000256" key="1">
    <source>
        <dbReference type="SAM" id="MobiDB-lite"/>
    </source>
</evidence>
<gene>
    <name evidence="2" type="ORF">DFH07DRAFT_936493</name>
</gene>
<evidence type="ECO:0000313" key="3">
    <source>
        <dbReference type="Proteomes" id="UP001215280"/>
    </source>
</evidence>